<feature type="binding site" description="covalent" evidence="6">
    <location>
        <position position="79"/>
    </location>
    <ligand>
        <name>heme c</name>
        <dbReference type="ChEBI" id="CHEBI:61717"/>
    </ligand>
</feature>
<comment type="caution">
    <text evidence="9">The sequence shown here is derived from an EMBL/GenBank/DDBJ whole genome shotgun (WGS) entry which is preliminary data.</text>
</comment>
<comment type="PTM">
    <text evidence="6">Binds 1 heme c group covalently per subunit.</text>
</comment>
<gene>
    <name evidence="9" type="ORF">DFR43_102207</name>
</gene>
<dbReference type="Gene3D" id="1.10.760.10">
    <property type="entry name" value="Cytochrome c-like domain"/>
    <property type="match status" value="1"/>
</dbReference>
<keyword evidence="5 6" id="KW-0408">Iron</keyword>
<keyword evidence="2 6" id="KW-0349">Heme</keyword>
<proteinExistence type="predicted"/>
<reference evidence="9 10" key="1">
    <citation type="submission" date="2019-03" db="EMBL/GenBank/DDBJ databases">
        <title>Genomic Encyclopedia of Type Strains, Phase IV (KMG-IV): sequencing the most valuable type-strain genomes for metagenomic binning, comparative biology and taxonomic classification.</title>
        <authorList>
            <person name="Goeker M."/>
        </authorList>
    </citation>
    <scope>NUCLEOTIDE SEQUENCE [LARGE SCALE GENOMIC DNA]</scope>
    <source>
        <strain evidence="9 10">DSM 19605</strain>
    </source>
</reference>
<sequence length="101" mass="10481">MKRALLILAASTVVAMPALADEALARAKNCMACHAVDKKLVGPSYRDISAKYAGDAGAVARLATKIQKGGSGVWGAIPMPANPQVSDAEAQKLAAWSLSFR</sequence>
<dbReference type="SUPFAM" id="SSF46626">
    <property type="entry name" value="Cytochrome c"/>
    <property type="match status" value="1"/>
</dbReference>
<feature type="binding site" description="covalent" evidence="6">
    <location>
        <position position="30"/>
    </location>
    <ligand>
        <name>heme c</name>
        <dbReference type="ChEBI" id="CHEBI:61717"/>
    </ligand>
</feature>
<dbReference type="InterPro" id="IPR009056">
    <property type="entry name" value="Cyt_c-like_dom"/>
</dbReference>
<keyword evidence="1" id="KW-0813">Transport</keyword>
<dbReference type="GO" id="GO:0009055">
    <property type="term" value="F:electron transfer activity"/>
    <property type="evidence" value="ECO:0007669"/>
    <property type="project" value="InterPro"/>
</dbReference>
<keyword evidence="3 6" id="KW-0479">Metal-binding</keyword>
<keyword evidence="7" id="KW-0732">Signal</keyword>
<feature type="signal peptide" evidence="7">
    <location>
        <begin position="1"/>
        <end position="20"/>
    </location>
</feature>
<keyword evidence="10" id="KW-1185">Reference proteome</keyword>
<name>A0A4R6UDP4_9BURK</name>
<evidence type="ECO:0000256" key="5">
    <source>
        <dbReference type="ARBA" id="ARBA00023004"/>
    </source>
</evidence>
<organism evidence="9 10">
    <name type="scientific">Tepidicella xavieri</name>
    <dbReference type="NCBI Taxonomy" id="360241"/>
    <lineage>
        <taxon>Bacteria</taxon>
        <taxon>Pseudomonadati</taxon>
        <taxon>Pseudomonadota</taxon>
        <taxon>Betaproteobacteria</taxon>
        <taxon>Burkholderiales</taxon>
        <taxon>Tepidicella</taxon>
    </lineage>
</organism>
<evidence type="ECO:0000256" key="1">
    <source>
        <dbReference type="ARBA" id="ARBA00022448"/>
    </source>
</evidence>
<dbReference type="InterPro" id="IPR002324">
    <property type="entry name" value="Cyt_c_ID"/>
</dbReference>
<dbReference type="GO" id="GO:0020037">
    <property type="term" value="F:heme binding"/>
    <property type="evidence" value="ECO:0007669"/>
    <property type="project" value="InterPro"/>
</dbReference>
<evidence type="ECO:0000256" key="2">
    <source>
        <dbReference type="ARBA" id="ARBA00022617"/>
    </source>
</evidence>
<dbReference type="EMBL" id="SNYL01000002">
    <property type="protein sequence ID" value="TDQ44860.1"/>
    <property type="molecule type" value="Genomic_DNA"/>
</dbReference>
<dbReference type="Proteomes" id="UP000295510">
    <property type="component" value="Unassembled WGS sequence"/>
</dbReference>
<dbReference type="AlphaFoldDB" id="A0A4R6UDP4"/>
<dbReference type="OrthoDB" id="9814063at2"/>
<accession>A0A4R6UDP4</accession>
<dbReference type="RefSeq" id="WP_133595776.1">
    <property type="nucleotide sequence ID" value="NZ_SNYL01000002.1"/>
</dbReference>
<dbReference type="PRINTS" id="PR00606">
    <property type="entry name" value="CYTCHROMECID"/>
</dbReference>
<dbReference type="Pfam" id="PF00034">
    <property type="entry name" value="Cytochrom_C"/>
    <property type="match status" value="1"/>
</dbReference>
<feature type="binding site" description="covalent" evidence="6">
    <location>
        <position position="34"/>
    </location>
    <ligand>
        <name>heme c</name>
        <dbReference type="ChEBI" id="CHEBI:61717"/>
    </ligand>
</feature>
<evidence type="ECO:0000313" key="10">
    <source>
        <dbReference type="Proteomes" id="UP000295510"/>
    </source>
</evidence>
<dbReference type="InterPro" id="IPR036909">
    <property type="entry name" value="Cyt_c-like_dom_sf"/>
</dbReference>
<keyword evidence="4" id="KW-0249">Electron transport</keyword>
<feature type="domain" description="Cytochrome c" evidence="8">
    <location>
        <begin position="15"/>
        <end position="101"/>
    </location>
</feature>
<evidence type="ECO:0000256" key="4">
    <source>
        <dbReference type="ARBA" id="ARBA00022982"/>
    </source>
</evidence>
<evidence type="ECO:0000256" key="3">
    <source>
        <dbReference type="ARBA" id="ARBA00022723"/>
    </source>
</evidence>
<evidence type="ECO:0000259" key="8">
    <source>
        <dbReference type="PROSITE" id="PS51007"/>
    </source>
</evidence>
<evidence type="ECO:0000256" key="7">
    <source>
        <dbReference type="SAM" id="SignalP"/>
    </source>
</evidence>
<evidence type="ECO:0000313" key="9">
    <source>
        <dbReference type="EMBL" id="TDQ44860.1"/>
    </source>
</evidence>
<protein>
    <submittedName>
        <fullName evidence="9">Cytochrome c</fullName>
    </submittedName>
</protein>
<feature type="chain" id="PRO_5020267890" evidence="7">
    <location>
        <begin position="21"/>
        <end position="101"/>
    </location>
</feature>
<dbReference type="PROSITE" id="PS51007">
    <property type="entry name" value="CYTC"/>
    <property type="match status" value="1"/>
</dbReference>
<evidence type="ECO:0000256" key="6">
    <source>
        <dbReference type="PIRSR" id="PIRSR602324-1"/>
    </source>
</evidence>
<dbReference type="GO" id="GO:0005506">
    <property type="term" value="F:iron ion binding"/>
    <property type="evidence" value="ECO:0007669"/>
    <property type="project" value="InterPro"/>
</dbReference>